<evidence type="ECO:0000313" key="1">
    <source>
        <dbReference type="EMBL" id="QHT28718.1"/>
    </source>
</evidence>
<dbReference type="EMBL" id="MN738864">
    <property type="protein sequence ID" value="QHT28718.1"/>
    <property type="molecule type" value="Genomic_DNA"/>
</dbReference>
<proteinExistence type="predicted"/>
<name>A0A6C0EI96_9ZZZZ</name>
<sequence>MFITNPLTNKKIIITSSLGKSVLNNYINHKGGSIRSKKIDIKALWEWEEDELDDLNDTLTHFSESTLPPKIKIDYPLTLKGVYTYMGGGGGGAIYLSDTSLVVKVLFSSSMGEKESRLQLKAGDISPKVHINIELSKLENEHILLDTICLNIGKAVLM</sequence>
<protein>
    <submittedName>
        <fullName evidence="1">Uncharacterized protein</fullName>
    </submittedName>
</protein>
<dbReference type="AlphaFoldDB" id="A0A6C0EI96"/>
<reference evidence="1" key="1">
    <citation type="journal article" date="2020" name="Nature">
        <title>Giant virus diversity and host interactions through global metagenomics.</title>
        <authorList>
            <person name="Schulz F."/>
            <person name="Roux S."/>
            <person name="Paez-Espino D."/>
            <person name="Jungbluth S."/>
            <person name="Walsh D.A."/>
            <person name="Denef V.J."/>
            <person name="McMahon K.D."/>
            <person name="Konstantinidis K.T."/>
            <person name="Eloe-Fadrosh E.A."/>
            <person name="Kyrpides N.C."/>
            <person name="Woyke T."/>
        </authorList>
    </citation>
    <scope>NUCLEOTIDE SEQUENCE</scope>
    <source>
        <strain evidence="1">GVMAG-M-3300001351-8</strain>
    </source>
</reference>
<accession>A0A6C0EI96</accession>
<organism evidence="1">
    <name type="scientific">viral metagenome</name>
    <dbReference type="NCBI Taxonomy" id="1070528"/>
    <lineage>
        <taxon>unclassified sequences</taxon>
        <taxon>metagenomes</taxon>
        <taxon>organismal metagenomes</taxon>
    </lineage>
</organism>